<reference evidence="1" key="1">
    <citation type="submission" date="2022-11" db="EMBL/GenBank/DDBJ databases">
        <authorList>
            <person name="Kikuchi T."/>
        </authorList>
    </citation>
    <scope>NUCLEOTIDE SEQUENCE</scope>
    <source>
        <strain evidence="1">PS1010</strain>
    </source>
</reference>
<comment type="caution">
    <text evidence="1">The sequence shown here is derived from an EMBL/GenBank/DDBJ whole genome shotgun (WGS) entry which is preliminary data.</text>
</comment>
<sequence>MNFEQKIASSPKSFDSTSSRFRIFDHFPKFSTHSKNEVEDSDDLDEEAYRKFSARNIDFSAENAPENCENSEKNENLHEWLITSYYGYGTLKEPTIFANLYPNLMMENDVNLNSGDFQENQEGECCSSESNSLLMAEKIELEQKNLDLESNSMAVYEFDYKLCKDCKSRYTRNRSTRWFPNNLAAHFDFPVVFGTFSMGTFRDFFAHFDSIASSTGSL</sequence>
<dbReference type="EMBL" id="CANHGI010000002">
    <property type="protein sequence ID" value="CAI5440999.1"/>
    <property type="molecule type" value="Genomic_DNA"/>
</dbReference>
<keyword evidence="2" id="KW-1185">Reference proteome</keyword>
<protein>
    <submittedName>
        <fullName evidence="1">Uncharacterized protein</fullName>
    </submittedName>
</protein>
<gene>
    <name evidence="1" type="ORF">CAMP_LOCUS3636</name>
</gene>
<name>A0A9P1I984_9PELO</name>
<dbReference type="Proteomes" id="UP001152747">
    <property type="component" value="Unassembled WGS sequence"/>
</dbReference>
<evidence type="ECO:0000313" key="2">
    <source>
        <dbReference type="Proteomes" id="UP001152747"/>
    </source>
</evidence>
<dbReference type="AlphaFoldDB" id="A0A9P1I984"/>
<accession>A0A9P1I984</accession>
<organism evidence="1 2">
    <name type="scientific">Caenorhabditis angaria</name>
    <dbReference type="NCBI Taxonomy" id="860376"/>
    <lineage>
        <taxon>Eukaryota</taxon>
        <taxon>Metazoa</taxon>
        <taxon>Ecdysozoa</taxon>
        <taxon>Nematoda</taxon>
        <taxon>Chromadorea</taxon>
        <taxon>Rhabditida</taxon>
        <taxon>Rhabditina</taxon>
        <taxon>Rhabditomorpha</taxon>
        <taxon>Rhabditoidea</taxon>
        <taxon>Rhabditidae</taxon>
        <taxon>Peloderinae</taxon>
        <taxon>Caenorhabditis</taxon>
    </lineage>
</organism>
<evidence type="ECO:0000313" key="1">
    <source>
        <dbReference type="EMBL" id="CAI5440999.1"/>
    </source>
</evidence>
<proteinExistence type="predicted"/>